<sequence>MFSRRHVLKQLVALGAIAGFGSLPGARAAFAAGEPGAAARYHMPEESSPQALVWVAFGATSEIWGRHYKEVQATIGRLVQAMVPYTRVNVLCHEDDEALARQLCGERNTHFVHAEMDDIWLRDTGGVFVQDEQGALGLVDFNFNGWGDKQEHSHDAKVVSLVGRQTDAYYLQSELIGEGGGIEVDGNGTAIMTESSWINSNRNPGLTKAQVEAELKANLGLRKIIWLPGIKGRDITDAHVDFYARFVRPGVVVINMDNDPDSYDYK</sequence>
<comment type="caution">
    <text evidence="3">The sequence shown here is derived from an EMBL/GenBank/DDBJ whole genome shotgun (WGS) entry which is preliminary data.</text>
</comment>
<dbReference type="Proteomes" id="UP001161704">
    <property type="component" value="Unassembled WGS sequence"/>
</dbReference>
<dbReference type="GO" id="GO:0009446">
    <property type="term" value="P:putrescine biosynthetic process"/>
    <property type="evidence" value="ECO:0007669"/>
    <property type="project" value="InterPro"/>
</dbReference>
<reference evidence="3" key="1">
    <citation type="submission" date="2022-09" db="EMBL/GenBank/DDBJ databases">
        <title>Intensive care unit water sources are persistently colonized with multi-drug resistant bacteria and are the site of extensive horizontal gene transfer of antibiotic resistance genes.</title>
        <authorList>
            <person name="Diorio-Toth L."/>
        </authorList>
    </citation>
    <scope>NUCLEOTIDE SEQUENCE</scope>
    <source>
        <strain evidence="3">GD03710</strain>
    </source>
</reference>
<evidence type="ECO:0000256" key="1">
    <source>
        <dbReference type="ARBA" id="ARBA00022801"/>
    </source>
</evidence>
<name>A0AA42RCH0_AERCA</name>
<evidence type="ECO:0000313" key="3">
    <source>
        <dbReference type="EMBL" id="MDH1507494.1"/>
    </source>
</evidence>
<evidence type="ECO:0000313" key="4">
    <source>
        <dbReference type="Proteomes" id="UP001161704"/>
    </source>
</evidence>
<protein>
    <submittedName>
        <fullName evidence="3">Agmatine deiminase family protein</fullName>
    </submittedName>
</protein>
<keyword evidence="2" id="KW-0732">Signal</keyword>
<dbReference type="PANTHER" id="PTHR31377:SF0">
    <property type="entry name" value="AGMATINE DEIMINASE-RELATED"/>
    <property type="match status" value="1"/>
</dbReference>
<feature type="non-terminal residue" evidence="3">
    <location>
        <position position="266"/>
    </location>
</feature>
<dbReference type="InterPro" id="IPR006311">
    <property type="entry name" value="TAT_signal"/>
</dbReference>
<dbReference type="SUPFAM" id="SSF55909">
    <property type="entry name" value="Pentein"/>
    <property type="match status" value="1"/>
</dbReference>
<dbReference type="RefSeq" id="WP_279980668.1">
    <property type="nucleotide sequence ID" value="NZ_JAOCFK010000131.1"/>
</dbReference>
<dbReference type="GO" id="GO:0047632">
    <property type="term" value="F:agmatine deiminase activity"/>
    <property type="evidence" value="ECO:0007669"/>
    <property type="project" value="TreeGrafter"/>
</dbReference>
<dbReference type="AlphaFoldDB" id="A0AA42RCH0"/>
<feature type="chain" id="PRO_5041391816" evidence="2">
    <location>
        <begin position="32"/>
        <end position="266"/>
    </location>
</feature>
<dbReference type="InterPro" id="IPR007466">
    <property type="entry name" value="Peptidyl-Arg-deiminase_porph"/>
</dbReference>
<feature type="signal peptide" evidence="2">
    <location>
        <begin position="1"/>
        <end position="31"/>
    </location>
</feature>
<organism evidence="3 4">
    <name type="scientific">Aeromonas caviae</name>
    <name type="common">Aeromonas punctata</name>
    <dbReference type="NCBI Taxonomy" id="648"/>
    <lineage>
        <taxon>Bacteria</taxon>
        <taxon>Pseudomonadati</taxon>
        <taxon>Pseudomonadota</taxon>
        <taxon>Gammaproteobacteria</taxon>
        <taxon>Aeromonadales</taxon>
        <taxon>Aeromonadaceae</taxon>
        <taxon>Aeromonas</taxon>
    </lineage>
</organism>
<accession>A0AA42RCH0</accession>
<evidence type="ECO:0000256" key="2">
    <source>
        <dbReference type="SAM" id="SignalP"/>
    </source>
</evidence>
<gene>
    <name evidence="3" type="ORF">N5I20_20845</name>
</gene>
<dbReference type="Gene3D" id="3.75.10.10">
    <property type="entry name" value="L-arginine/glycine Amidinotransferase, Chain A"/>
    <property type="match status" value="1"/>
</dbReference>
<keyword evidence="1" id="KW-0378">Hydrolase</keyword>
<proteinExistence type="predicted"/>
<dbReference type="GO" id="GO:0004668">
    <property type="term" value="F:protein-arginine deiminase activity"/>
    <property type="evidence" value="ECO:0007669"/>
    <property type="project" value="InterPro"/>
</dbReference>
<dbReference type="Pfam" id="PF04371">
    <property type="entry name" value="PAD_porph"/>
    <property type="match status" value="1"/>
</dbReference>
<dbReference type="PROSITE" id="PS51318">
    <property type="entry name" value="TAT"/>
    <property type="match status" value="1"/>
</dbReference>
<dbReference type="PANTHER" id="PTHR31377">
    <property type="entry name" value="AGMATINE DEIMINASE-RELATED"/>
    <property type="match status" value="1"/>
</dbReference>
<dbReference type="EMBL" id="JAOCIZ010000127">
    <property type="protein sequence ID" value="MDH1507494.1"/>
    <property type="molecule type" value="Genomic_DNA"/>
</dbReference>